<keyword evidence="3" id="KW-0813">Transport</keyword>
<feature type="transmembrane region" description="Helical" evidence="14">
    <location>
        <begin position="456"/>
        <end position="476"/>
    </location>
</feature>
<name>A0A974XE23_9FIRM</name>
<proteinExistence type="inferred from homology"/>
<feature type="transmembrane region" description="Helical" evidence="14">
    <location>
        <begin position="45"/>
        <end position="66"/>
    </location>
</feature>
<evidence type="ECO:0000256" key="3">
    <source>
        <dbReference type="ARBA" id="ARBA00022448"/>
    </source>
</evidence>
<dbReference type="GO" id="GO:0005886">
    <property type="term" value="C:plasma membrane"/>
    <property type="evidence" value="ECO:0007669"/>
    <property type="project" value="UniProtKB-SubCell"/>
</dbReference>
<evidence type="ECO:0000256" key="4">
    <source>
        <dbReference type="ARBA" id="ARBA00022475"/>
    </source>
</evidence>
<comment type="catalytic activity">
    <reaction evidence="12">
        <text>L-proline(in) + Na(+)(in) = L-proline(out) + Na(+)(out)</text>
        <dbReference type="Rhea" id="RHEA:28967"/>
        <dbReference type="ChEBI" id="CHEBI:29101"/>
        <dbReference type="ChEBI" id="CHEBI:60039"/>
    </reaction>
</comment>
<feature type="transmembrane region" description="Helical" evidence="14">
    <location>
        <begin position="428"/>
        <end position="450"/>
    </location>
</feature>
<feature type="transmembrane region" description="Helical" evidence="14">
    <location>
        <begin position="280"/>
        <end position="303"/>
    </location>
</feature>
<evidence type="ECO:0008006" key="17">
    <source>
        <dbReference type="Google" id="ProtNLM"/>
    </source>
</evidence>
<evidence type="ECO:0000256" key="10">
    <source>
        <dbReference type="ARBA" id="ARBA00023136"/>
    </source>
</evidence>
<comment type="subcellular location">
    <subcellularLocation>
        <location evidence="1">Cell membrane</location>
        <topology evidence="1">Multi-pass membrane protein</topology>
    </subcellularLocation>
</comment>
<dbReference type="GO" id="GO:0006814">
    <property type="term" value="P:sodium ion transport"/>
    <property type="evidence" value="ECO:0007669"/>
    <property type="project" value="UniProtKB-KW"/>
</dbReference>
<keyword evidence="6" id="KW-0769">Symport</keyword>
<dbReference type="Pfam" id="PF00474">
    <property type="entry name" value="SSF"/>
    <property type="match status" value="1"/>
</dbReference>
<feature type="transmembrane region" description="Helical" evidence="14">
    <location>
        <begin position="161"/>
        <end position="182"/>
    </location>
</feature>
<gene>
    <name evidence="15" type="ORF">J0B03_10115</name>
</gene>
<keyword evidence="9" id="KW-0406">Ion transport</keyword>
<keyword evidence="16" id="KW-1185">Reference proteome</keyword>
<evidence type="ECO:0000256" key="12">
    <source>
        <dbReference type="ARBA" id="ARBA00033708"/>
    </source>
</evidence>
<evidence type="ECO:0000256" key="2">
    <source>
        <dbReference type="ARBA" id="ARBA00006434"/>
    </source>
</evidence>
<dbReference type="Gene3D" id="1.20.1730.10">
    <property type="entry name" value="Sodium/glucose cotransporter"/>
    <property type="match status" value="1"/>
</dbReference>
<evidence type="ECO:0000256" key="1">
    <source>
        <dbReference type="ARBA" id="ARBA00004651"/>
    </source>
</evidence>
<sequence length="498" mass="53671">MDATVVLTLIIVFIYLIGTVAIGIRAASASKVTTIGDIFTSSRSLGILALAFAIFGSQITAFGILGGPGVSYNLGYTTLGYLLGVSITAPIGFWIFGSRAWMLSSKFDYVTPVQFFKDRFNDNNASRYVVAAAQIILMVPYVLILGIGAGNVLNSVTNGVVPYWLGALIILIVCTFTAYSGGMKGTAWTNIFQGFIMLLAMLVLTVIVYYALGGGAAITAQLPENMISLGGQGVQNWKQWTFYSMLATGMSNGVFGHLLIRNMSAAHPRTLQLNQKVYPILSIIFWVFAVCLGTWGSIAIKGLVGAETESIVPLLAARFAPPWMIGLLAAGILSAIMSTWDGMILVMSSIFSEDFYKPIVLRSKKLELKEDLKISRFFILVISVLIYILVLLRPGSILAIGTFSFAGMATMLPPYFGCMYWKRTTSLGVILSSIVGVGSAALWAFGVLPASSTLGFFYGLPAFLLSAITMVVVSLLTKPAKQETIDVFFSAFSDVYED</sequence>
<accession>A0A974XE23</accession>
<evidence type="ECO:0000256" key="9">
    <source>
        <dbReference type="ARBA" id="ARBA00023065"/>
    </source>
</evidence>
<feature type="transmembrane region" description="Helical" evidence="14">
    <location>
        <begin position="323"/>
        <end position="351"/>
    </location>
</feature>
<evidence type="ECO:0000256" key="8">
    <source>
        <dbReference type="ARBA" id="ARBA00023053"/>
    </source>
</evidence>
<evidence type="ECO:0000256" key="11">
    <source>
        <dbReference type="ARBA" id="ARBA00023201"/>
    </source>
</evidence>
<dbReference type="KEGG" id="alka:J0B03_10115"/>
<keyword evidence="4" id="KW-1003">Cell membrane</keyword>
<evidence type="ECO:0000256" key="6">
    <source>
        <dbReference type="ARBA" id="ARBA00022847"/>
    </source>
</evidence>
<evidence type="ECO:0000313" key="16">
    <source>
        <dbReference type="Proteomes" id="UP000663499"/>
    </source>
</evidence>
<dbReference type="Proteomes" id="UP000663499">
    <property type="component" value="Chromosome"/>
</dbReference>
<dbReference type="GO" id="GO:0015293">
    <property type="term" value="F:symporter activity"/>
    <property type="evidence" value="ECO:0007669"/>
    <property type="project" value="UniProtKB-KW"/>
</dbReference>
<reference evidence="15" key="1">
    <citation type="submission" date="2021-03" db="EMBL/GenBank/DDBJ databases">
        <title>Alkalibacter marinus sp. nov., isolated from tidal flat sediment.</title>
        <authorList>
            <person name="Namirimu T."/>
            <person name="Yang J.-A."/>
            <person name="Yang S.-H."/>
            <person name="Kim Y.-J."/>
            <person name="Kwon K.K."/>
        </authorList>
    </citation>
    <scope>NUCLEOTIDE SEQUENCE</scope>
    <source>
        <strain evidence="15">ES005</strain>
    </source>
</reference>
<feature type="transmembrane region" description="Helical" evidence="14">
    <location>
        <begin position="240"/>
        <end position="260"/>
    </location>
</feature>
<feature type="transmembrane region" description="Helical" evidence="14">
    <location>
        <begin position="396"/>
        <end position="416"/>
    </location>
</feature>
<comment type="similarity">
    <text evidence="2 13">Belongs to the sodium:solute symporter (SSF) (TC 2.A.21) family.</text>
</comment>
<feature type="transmembrane region" description="Helical" evidence="14">
    <location>
        <begin position="128"/>
        <end position="149"/>
    </location>
</feature>
<evidence type="ECO:0000313" key="15">
    <source>
        <dbReference type="EMBL" id="QSX08144.1"/>
    </source>
</evidence>
<dbReference type="AlphaFoldDB" id="A0A974XE23"/>
<evidence type="ECO:0000256" key="14">
    <source>
        <dbReference type="SAM" id="Phobius"/>
    </source>
</evidence>
<feature type="transmembrane region" description="Helical" evidence="14">
    <location>
        <begin position="78"/>
        <end position="96"/>
    </location>
</feature>
<organism evidence="15 16">
    <name type="scientific">Alkalibacter rhizosphaerae</name>
    <dbReference type="NCBI Taxonomy" id="2815577"/>
    <lineage>
        <taxon>Bacteria</taxon>
        <taxon>Bacillati</taxon>
        <taxon>Bacillota</taxon>
        <taxon>Clostridia</taxon>
        <taxon>Eubacteriales</taxon>
        <taxon>Eubacteriaceae</taxon>
        <taxon>Alkalibacter</taxon>
    </lineage>
</organism>
<dbReference type="InterPro" id="IPR038377">
    <property type="entry name" value="Na/Glc_symporter_sf"/>
</dbReference>
<dbReference type="EMBL" id="CP071444">
    <property type="protein sequence ID" value="QSX08144.1"/>
    <property type="molecule type" value="Genomic_DNA"/>
</dbReference>
<evidence type="ECO:0000256" key="5">
    <source>
        <dbReference type="ARBA" id="ARBA00022692"/>
    </source>
</evidence>
<dbReference type="RefSeq" id="WP_207299486.1">
    <property type="nucleotide sequence ID" value="NZ_CP071444.1"/>
</dbReference>
<keyword evidence="5 14" id="KW-0812">Transmembrane</keyword>
<keyword evidence="7 14" id="KW-1133">Transmembrane helix</keyword>
<keyword evidence="8" id="KW-0915">Sodium</keyword>
<evidence type="ECO:0000256" key="13">
    <source>
        <dbReference type="RuleBase" id="RU362091"/>
    </source>
</evidence>
<feature type="transmembrane region" description="Helical" evidence="14">
    <location>
        <begin position="194"/>
        <end position="220"/>
    </location>
</feature>
<dbReference type="PANTHER" id="PTHR48086">
    <property type="entry name" value="SODIUM/PROLINE SYMPORTER-RELATED"/>
    <property type="match status" value="1"/>
</dbReference>
<keyword evidence="10 14" id="KW-0472">Membrane</keyword>
<feature type="transmembrane region" description="Helical" evidence="14">
    <location>
        <begin position="6"/>
        <end position="24"/>
    </location>
</feature>
<dbReference type="PANTHER" id="PTHR48086:SF3">
    <property type="entry name" value="SODIUM_PROLINE SYMPORTER"/>
    <property type="match status" value="1"/>
</dbReference>
<dbReference type="InterPro" id="IPR050277">
    <property type="entry name" value="Sodium:Solute_Symporter"/>
</dbReference>
<feature type="transmembrane region" description="Helical" evidence="14">
    <location>
        <begin position="372"/>
        <end position="390"/>
    </location>
</feature>
<dbReference type="InterPro" id="IPR001734">
    <property type="entry name" value="Na/solute_symporter"/>
</dbReference>
<evidence type="ECO:0000256" key="7">
    <source>
        <dbReference type="ARBA" id="ARBA00022989"/>
    </source>
</evidence>
<protein>
    <recommendedName>
        <fullName evidence="17">Sodium:solute symporter family protein</fullName>
    </recommendedName>
</protein>
<keyword evidence="11" id="KW-0739">Sodium transport</keyword>
<dbReference type="PROSITE" id="PS50283">
    <property type="entry name" value="NA_SOLUT_SYMP_3"/>
    <property type="match status" value="1"/>
</dbReference>